<dbReference type="Gene3D" id="3.40.50.280">
    <property type="entry name" value="Cobalamin-binding domain"/>
    <property type="match status" value="1"/>
</dbReference>
<dbReference type="AlphaFoldDB" id="A0A5C5VIM3"/>
<organism evidence="3 4">
    <name type="scientific">Posidoniimonas corsicana</name>
    <dbReference type="NCBI Taxonomy" id="1938618"/>
    <lineage>
        <taxon>Bacteria</taxon>
        <taxon>Pseudomonadati</taxon>
        <taxon>Planctomycetota</taxon>
        <taxon>Planctomycetia</taxon>
        <taxon>Pirellulales</taxon>
        <taxon>Lacipirellulaceae</taxon>
        <taxon>Posidoniimonas</taxon>
    </lineage>
</organism>
<dbReference type="NCBIfam" id="TIGR01764">
    <property type="entry name" value="excise"/>
    <property type="match status" value="1"/>
</dbReference>
<dbReference type="InterPro" id="IPR041657">
    <property type="entry name" value="HTH_17"/>
</dbReference>
<dbReference type="InterPro" id="IPR009061">
    <property type="entry name" value="DNA-bd_dom_put_sf"/>
</dbReference>
<sequence length="297" mass="32156">MAPAPWVFIGATMESVFTPRQVATALGVSESTIKRWVDSGRLRATRTLGGHRKLPLGAVVSFARATGQQFKDPELLGLASKISCIDPEALQTDLFNRLIEGDEPATRNILVGLYQNGLPIAEIGDRLLSPVFRQIGRYWADGELDVHHERRACTAVLAVLHEIRQWIAPPEASAPLALCASPAPDFAQTPLWLLELTLLNAGWNAAAAGASLPLDQIHSAVRLHRPRLVCLTATHVEDLPTFVNEVNEVLAEELLANVSLVIGGCAVEHAAAKSLKCDLLARTLCDLELYLAKFGNS</sequence>
<feature type="domain" description="B12-binding N-terminal" evidence="1">
    <location>
        <begin position="91"/>
        <end position="160"/>
    </location>
</feature>
<comment type="caution">
    <text evidence="3">The sequence shown here is derived from an EMBL/GenBank/DDBJ whole genome shotgun (WGS) entry which is preliminary data.</text>
</comment>
<dbReference type="SUPFAM" id="SSF46955">
    <property type="entry name" value="Putative DNA-binding domain"/>
    <property type="match status" value="1"/>
</dbReference>
<feature type="domain" description="Helix-turn-helix" evidence="2">
    <location>
        <begin position="17"/>
        <end position="64"/>
    </location>
</feature>
<dbReference type="GO" id="GO:0031419">
    <property type="term" value="F:cobalamin binding"/>
    <property type="evidence" value="ECO:0007669"/>
    <property type="project" value="InterPro"/>
</dbReference>
<keyword evidence="4" id="KW-1185">Reference proteome</keyword>
<dbReference type="CDD" id="cd04762">
    <property type="entry name" value="HTH_MerR-trunc"/>
    <property type="match status" value="1"/>
</dbReference>
<evidence type="ECO:0000313" key="4">
    <source>
        <dbReference type="Proteomes" id="UP000316714"/>
    </source>
</evidence>
<dbReference type="InterPro" id="IPR010093">
    <property type="entry name" value="SinI_DNA-bd"/>
</dbReference>
<dbReference type="SUPFAM" id="SSF52242">
    <property type="entry name" value="Cobalamin (vitamin B12)-binding domain"/>
    <property type="match status" value="1"/>
</dbReference>
<dbReference type="InterPro" id="IPR036724">
    <property type="entry name" value="Cobalamin-bd_sf"/>
</dbReference>
<dbReference type="InterPro" id="IPR003759">
    <property type="entry name" value="Cbl-bd_cap"/>
</dbReference>
<gene>
    <name evidence="3" type="ORF">KOR34_27810</name>
</gene>
<accession>A0A5C5VIM3</accession>
<dbReference type="EMBL" id="SIHJ01000001">
    <property type="protein sequence ID" value="TWT37817.1"/>
    <property type="molecule type" value="Genomic_DNA"/>
</dbReference>
<evidence type="ECO:0000259" key="2">
    <source>
        <dbReference type="Pfam" id="PF12728"/>
    </source>
</evidence>
<dbReference type="Pfam" id="PF12728">
    <property type="entry name" value="HTH_17"/>
    <property type="match status" value="1"/>
</dbReference>
<proteinExistence type="predicted"/>
<dbReference type="Gene3D" id="1.10.1660.10">
    <property type="match status" value="1"/>
</dbReference>
<dbReference type="Proteomes" id="UP000316714">
    <property type="component" value="Unassembled WGS sequence"/>
</dbReference>
<evidence type="ECO:0000259" key="1">
    <source>
        <dbReference type="Pfam" id="PF02607"/>
    </source>
</evidence>
<reference evidence="3 4" key="1">
    <citation type="submission" date="2019-02" db="EMBL/GenBank/DDBJ databases">
        <title>Deep-cultivation of Planctomycetes and their phenomic and genomic characterization uncovers novel biology.</title>
        <authorList>
            <person name="Wiegand S."/>
            <person name="Jogler M."/>
            <person name="Boedeker C."/>
            <person name="Pinto D."/>
            <person name="Vollmers J."/>
            <person name="Rivas-Marin E."/>
            <person name="Kohn T."/>
            <person name="Peeters S.H."/>
            <person name="Heuer A."/>
            <person name="Rast P."/>
            <person name="Oberbeckmann S."/>
            <person name="Bunk B."/>
            <person name="Jeske O."/>
            <person name="Meyerdierks A."/>
            <person name="Storesund J.E."/>
            <person name="Kallscheuer N."/>
            <person name="Luecker S."/>
            <person name="Lage O.M."/>
            <person name="Pohl T."/>
            <person name="Merkel B.J."/>
            <person name="Hornburger P."/>
            <person name="Mueller R.-W."/>
            <person name="Bruemmer F."/>
            <person name="Labrenz M."/>
            <person name="Spormann A.M."/>
            <person name="Op Den Camp H."/>
            <person name="Overmann J."/>
            <person name="Amann R."/>
            <person name="Jetten M.S.M."/>
            <person name="Mascher T."/>
            <person name="Medema M.H."/>
            <person name="Devos D.P."/>
            <person name="Kaster A.-K."/>
            <person name="Ovreas L."/>
            <person name="Rohde M."/>
            <person name="Galperin M.Y."/>
            <person name="Jogler C."/>
        </authorList>
    </citation>
    <scope>NUCLEOTIDE SEQUENCE [LARGE SCALE GENOMIC DNA]</scope>
    <source>
        <strain evidence="3 4">KOR34</strain>
    </source>
</reference>
<dbReference type="InterPro" id="IPR036594">
    <property type="entry name" value="Meth_synthase_dom"/>
</dbReference>
<name>A0A5C5VIM3_9BACT</name>
<dbReference type="Pfam" id="PF02607">
    <property type="entry name" value="B12-binding_2"/>
    <property type="match status" value="1"/>
</dbReference>
<dbReference type="Gene3D" id="1.10.1240.10">
    <property type="entry name" value="Methionine synthase domain"/>
    <property type="match status" value="1"/>
</dbReference>
<evidence type="ECO:0000313" key="3">
    <source>
        <dbReference type="EMBL" id="TWT37817.1"/>
    </source>
</evidence>
<dbReference type="GO" id="GO:0046872">
    <property type="term" value="F:metal ion binding"/>
    <property type="evidence" value="ECO:0007669"/>
    <property type="project" value="InterPro"/>
</dbReference>
<dbReference type="GO" id="GO:0003677">
    <property type="term" value="F:DNA binding"/>
    <property type="evidence" value="ECO:0007669"/>
    <property type="project" value="InterPro"/>
</dbReference>
<protein>
    <submittedName>
        <fullName evidence="3">Helix-turn-helix domain protein</fullName>
    </submittedName>
</protein>